<organism evidence="2 3">
    <name type="scientific">Paramagnetospirillum kuznetsovii</name>
    <dbReference type="NCBI Taxonomy" id="2053833"/>
    <lineage>
        <taxon>Bacteria</taxon>
        <taxon>Pseudomonadati</taxon>
        <taxon>Pseudomonadota</taxon>
        <taxon>Alphaproteobacteria</taxon>
        <taxon>Rhodospirillales</taxon>
        <taxon>Magnetospirillaceae</taxon>
        <taxon>Paramagnetospirillum</taxon>
    </lineage>
</organism>
<dbReference type="OrthoDB" id="3356051at2"/>
<keyword evidence="3" id="KW-1185">Reference proteome</keyword>
<evidence type="ECO:0000313" key="2">
    <source>
        <dbReference type="EMBL" id="RAU20636.1"/>
    </source>
</evidence>
<gene>
    <name evidence="2" type="ORF">CU669_17555</name>
</gene>
<proteinExistence type="predicted"/>
<dbReference type="Proteomes" id="UP000251075">
    <property type="component" value="Unassembled WGS sequence"/>
</dbReference>
<evidence type="ECO:0000313" key="3">
    <source>
        <dbReference type="Proteomes" id="UP000251075"/>
    </source>
</evidence>
<protein>
    <submittedName>
        <fullName evidence="2">Uncharacterized protein</fullName>
    </submittedName>
</protein>
<dbReference type="RefSeq" id="WP_112146899.1">
    <property type="nucleotide sequence ID" value="NZ_PGTO01000019.1"/>
</dbReference>
<name>A0A364NU91_9PROT</name>
<accession>A0A364NU91</accession>
<reference evidence="2 3" key="1">
    <citation type="submission" date="2017-11" db="EMBL/GenBank/DDBJ databases">
        <title>Draft genome sequence of magnetotactic bacterium Magnetospirillum kuznetsovii LBB-42.</title>
        <authorList>
            <person name="Grouzdev D.S."/>
            <person name="Rysina M.S."/>
            <person name="Baslerov R.V."/>
            <person name="Koziaeva V."/>
        </authorList>
    </citation>
    <scope>NUCLEOTIDE SEQUENCE [LARGE SCALE GENOMIC DNA]</scope>
    <source>
        <strain evidence="2 3">LBB-42</strain>
    </source>
</reference>
<dbReference type="AlphaFoldDB" id="A0A364NU91"/>
<evidence type="ECO:0000256" key="1">
    <source>
        <dbReference type="SAM" id="Phobius"/>
    </source>
</evidence>
<feature type="transmembrane region" description="Helical" evidence="1">
    <location>
        <begin position="7"/>
        <end position="27"/>
    </location>
</feature>
<keyword evidence="1" id="KW-1133">Transmembrane helix</keyword>
<dbReference type="EMBL" id="PGTO01000019">
    <property type="protein sequence ID" value="RAU20636.1"/>
    <property type="molecule type" value="Genomic_DNA"/>
</dbReference>
<comment type="caution">
    <text evidence="2">The sequence shown here is derived from an EMBL/GenBank/DDBJ whole genome shotgun (WGS) entry which is preliminary data.</text>
</comment>
<keyword evidence="1" id="KW-0812">Transmembrane</keyword>
<sequence length="62" mass="6707">MKKIAGLLNMLVGAFVLPYIFLALLPADVDEVAPDVGNGFWGRGTLTGVASLPFRSDHRHLQ</sequence>
<keyword evidence="1" id="KW-0472">Membrane</keyword>